<dbReference type="EMBL" id="GBRH01275469">
    <property type="protein sequence ID" value="JAD22426.1"/>
    <property type="molecule type" value="Transcribed_RNA"/>
</dbReference>
<accession>A0A0A8Y8B4</accession>
<evidence type="ECO:0000313" key="1">
    <source>
        <dbReference type="EMBL" id="JAD22426.1"/>
    </source>
</evidence>
<organism evidence="1">
    <name type="scientific">Arundo donax</name>
    <name type="common">Giant reed</name>
    <name type="synonym">Donax arundinaceus</name>
    <dbReference type="NCBI Taxonomy" id="35708"/>
    <lineage>
        <taxon>Eukaryota</taxon>
        <taxon>Viridiplantae</taxon>
        <taxon>Streptophyta</taxon>
        <taxon>Embryophyta</taxon>
        <taxon>Tracheophyta</taxon>
        <taxon>Spermatophyta</taxon>
        <taxon>Magnoliopsida</taxon>
        <taxon>Liliopsida</taxon>
        <taxon>Poales</taxon>
        <taxon>Poaceae</taxon>
        <taxon>PACMAD clade</taxon>
        <taxon>Arundinoideae</taxon>
        <taxon>Arundineae</taxon>
        <taxon>Arundo</taxon>
    </lineage>
</organism>
<sequence>MVCWPKQSVGLRQAAAYRCHLATGPTELHAVIAPLGVADLSVARPAGADASPSSACQSNGFARPIFNSNTVGDSLAVVAEGSSIRSTSDFFTANTDTKPAARAAVRPGAELSVTVPAPSSRFVLVPTKQAPLVEAAAVRM</sequence>
<proteinExistence type="predicted"/>
<reference evidence="1" key="2">
    <citation type="journal article" date="2015" name="Data Brief">
        <title>Shoot transcriptome of the giant reed, Arundo donax.</title>
        <authorList>
            <person name="Barrero R.A."/>
            <person name="Guerrero F.D."/>
            <person name="Moolhuijzen P."/>
            <person name="Goolsby J.A."/>
            <person name="Tidwell J."/>
            <person name="Bellgard S.E."/>
            <person name="Bellgard M.I."/>
        </authorList>
    </citation>
    <scope>NUCLEOTIDE SEQUENCE</scope>
    <source>
        <tissue evidence="1">Shoot tissue taken approximately 20 cm above the soil surface</tissue>
    </source>
</reference>
<reference evidence="1" key="1">
    <citation type="submission" date="2014-09" db="EMBL/GenBank/DDBJ databases">
        <authorList>
            <person name="Magalhaes I.L.F."/>
            <person name="Oliveira U."/>
            <person name="Santos F.R."/>
            <person name="Vidigal T.H.D.A."/>
            <person name="Brescovit A.D."/>
            <person name="Santos A.J."/>
        </authorList>
    </citation>
    <scope>NUCLEOTIDE SEQUENCE</scope>
    <source>
        <tissue evidence="1">Shoot tissue taken approximately 20 cm above the soil surface</tissue>
    </source>
</reference>
<protein>
    <submittedName>
        <fullName evidence="1">Uncharacterized protein</fullName>
    </submittedName>
</protein>
<dbReference type="AlphaFoldDB" id="A0A0A8Y8B4"/>
<name>A0A0A8Y8B4_ARUDO</name>